<dbReference type="InterPro" id="IPR002810">
    <property type="entry name" value="NfeD-like_C"/>
</dbReference>
<dbReference type="GO" id="GO:0005886">
    <property type="term" value="C:plasma membrane"/>
    <property type="evidence" value="ECO:0007669"/>
    <property type="project" value="TreeGrafter"/>
</dbReference>
<name>A0A9X1ZK47_9GAMM</name>
<evidence type="ECO:0000256" key="4">
    <source>
        <dbReference type="ARBA" id="ARBA00023136"/>
    </source>
</evidence>
<dbReference type="PANTHER" id="PTHR33507:SF3">
    <property type="entry name" value="INNER MEMBRANE PROTEIN YBBJ"/>
    <property type="match status" value="1"/>
</dbReference>
<keyword evidence="8" id="KW-1185">Reference proteome</keyword>
<evidence type="ECO:0000256" key="3">
    <source>
        <dbReference type="ARBA" id="ARBA00022989"/>
    </source>
</evidence>
<keyword evidence="2 5" id="KW-0812">Transmembrane</keyword>
<dbReference type="AlphaFoldDB" id="A0A9X1ZK47"/>
<evidence type="ECO:0000313" key="7">
    <source>
        <dbReference type="EMBL" id="MCL1143739.1"/>
    </source>
</evidence>
<dbReference type="Gene3D" id="2.40.50.140">
    <property type="entry name" value="Nucleic acid-binding proteins"/>
    <property type="match status" value="1"/>
</dbReference>
<dbReference type="InterPro" id="IPR012340">
    <property type="entry name" value="NA-bd_OB-fold"/>
</dbReference>
<accession>A0A9X1ZK47</accession>
<dbReference type="Proteomes" id="UP001139333">
    <property type="component" value="Unassembled WGS sequence"/>
</dbReference>
<sequence length="151" mass="16083">MELENPITVWVCLGIILMLSEIVIPGGIVILLGSACLIVAGALGVGIIEGIAQSLTLWFISSMVLLLSFRHITQRLAGGDAHVDNTDEELDLYNQIAIVKASIGPGQQTGRISCLGSEWTALGDGSEIQVGSKVRIICRDNIALVVEPFKE</sequence>
<comment type="caution">
    <text evidence="7">The sequence shown here is derived from an EMBL/GenBank/DDBJ whole genome shotgun (WGS) entry which is preliminary data.</text>
</comment>
<dbReference type="RefSeq" id="WP_248996409.1">
    <property type="nucleotide sequence ID" value="NZ_JAKIKP010000011.1"/>
</dbReference>
<dbReference type="InterPro" id="IPR052165">
    <property type="entry name" value="Membrane_assoc_protease"/>
</dbReference>
<evidence type="ECO:0000313" key="8">
    <source>
        <dbReference type="Proteomes" id="UP001139333"/>
    </source>
</evidence>
<organism evidence="7 8">
    <name type="scientific">Shewanella gaetbuli</name>
    <dbReference type="NCBI Taxonomy" id="220752"/>
    <lineage>
        <taxon>Bacteria</taxon>
        <taxon>Pseudomonadati</taxon>
        <taxon>Pseudomonadota</taxon>
        <taxon>Gammaproteobacteria</taxon>
        <taxon>Alteromonadales</taxon>
        <taxon>Shewanellaceae</taxon>
        <taxon>Shewanella</taxon>
    </lineage>
</organism>
<feature type="transmembrane region" description="Helical" evidence="5">
    <location>
        <begin position="38"/>
        <end position="67"/>
    </location>
</feature>
<protein>
    <submittedName>
        <fullName evidence="7">NfeD family protein</fullName>
    </submittedName>
</protein>
<feature type="transmembrane region" description="Helical" evidence="5">
    <location>
        <begin position="7"/>
        <end position="32"/>
    </location>
</feature>
<dbReference type="PANTHER" id="PTHR33507">
    <property type="entry name" value="INNER MEMBRANE PROTEIN YBBJ"/>
    <property type="match status" value="1"/>
</dbReference>
<keyword evidence="3 5" id="KW-1133">Transmembrane helix</keyword>
<reference evidence="7" key="1">
    <citation type="submission" date="2022-01" db="EMBL/GenBank/DDBJ databases">
        <title>Whole genome-based taxonomy of the Shewanellaceae.</title>
        <authorList>
            <person name="Martin-Rodriguez A.J."/>
        </authorList>
    </citation>
    <scope>NUCLEOTIDE SEQUENCE</scope>
    <source>
        <strain evidence="7">DSM 16422</strain>
    </source>
</reference>
<comment type="subcellular location">
    <subcellularLocation>
        <location evidence="1">Membrane</location>
        <topology evidence="1">Multi-pass membrane protein</topology>
    </subcellularLocation>
</comment>
<evidence type="ECO:0000259" key="6">
    <source>
        <dbReference type="Pfam" id="PF01957"/>
    </source>
</evidence>
<evidence type="ECO:0000256" key="2">
    <source>
        <dbReference type="ARBA" id="ARBA00022692"/>
    </source>
</evidence>
<dbReference type="Pfam" id="PF01957">
    <property type="entry name" value="NfeD"/>
    <property type="match status" value="1"/>
</dbReference>
<feature type="domain" description="NfeD-like C-terminal" evidence="6">
    <location>
        <begin position="94"/>
        <end position="148"/>
    </location>
</feature>
<proteinExistence type="predicted"/>
<gene>
    <name evidence="7" type="ORF">L2672_13735</name>
</gene>
<dbReference type="EMBL" id="JAKIKP010000011">
    <property type="protein sequence ID" value="MCL1143739.1"/>
    <property type="molecule type" value="Genomic_DNA"/>
</dbReference>
<evidence type="ECO:0000256" key="5">
    <source>
        <dbReference type="SAM" id="Phobius"/>
    </source>
</evidence>
<evidence type="ECO:0000256" key="1">
    <source>
        <dbReference type="ARBA" id="ARBA00004141"/>
    </source>
</evidence>
<keyword evidence="4 5" id="KW-0472">Membrane</keyword>